<dbReference type="GO" id="GO:0008270">
    <property type="term" value="F:zinc ion binding"/>
    <property type="evidence" value="ECO:0007669"/>
    <property type="project" value="UniProtKB-KW"/>
</dbReference>
<evidence type="ECO:0000256" key="1">
    <source>
        <dbReference type="ARBA" id="ARBA00022679"/>
    </source>
</evidence>
<keyword evidence="5" id="KW-0539">Nucleus</keyword>
<dbReference type="OrthoDB" id="787137at2759"/>
<accession>A0A2T6ZYD8</accession>
<feature type="region of interest" description="Disordered" evidence="6">
    <location>
        <begin position="1"/>
        <end position="52"/>
    </location>
</feature>
<dbReference type="STRING" id="42251.A0A2T6ZYD8"/>
<dbReference type="GO" id="GO:0005634">
    <property type="term" value="C:nucleus"/>
    <property type="evidence" value="ECO:0007669"/>
    <property type="project" value="UniProtKB-SubCell"/>
</dbReference>
<sequence>MRSGQKVEAHEPEKVRRRGRPLKSTTARATPKTHTPKPIFHNLSPQDDEKSKHYRGILTEEEASIELTLPGAEEGDRFGKARVGAESEKETRLVISASLNPQPKQKHRDRNTKFADASKIKCIHFGEFEIDTWYTAPYPQDEYVGWRHKIKCESKHPPDDEVYRDGSISVFEIDGRKHSLYCQNLCVLAKLFLGSKTLYYDVEPFLFYVMTECDEFGMHFVGYFSKVYRIPINNIRPKANHSTGKTHNKSAKCILYFDIADTQAQRIRESIDCVLLSTHETPKYNGIVRKTIF</sequence>
<dbReference type="InterPro" id="IPR016181">
    <property type="entry name" value="Acyl_CoA_acyltransferase"/>
</dbReference>
<feature type="compositionally biased region" description="Basic and acidic residues" evidence="6">
    <location>
        <begin position="1"/>
        <end position="14"/>
    </location>
</feature>
<evidence type="ECO:0000256" key="6">
    <source>
        <dbReference type="SAM" id="MobiDB-lite"/>
    </source>
</evidence>
<comment type="caution">
    <text evidence="8">The sequence shown here is derived from an EMBL/GenBank/DDBJ whole genome shotgun (WGS) entry which is preliminary data.</text>
</comment>
<evidence type="ECO:0000256" key="2">
    <source>
        <dbReference type="ARBA" id="ARBA00022771"/>
    </source>
</evidence>
<evidence type="ECO:0000256" key="3">
    <source>
        <dbReference type="ARBA" id="ARBA00022833"/>
    </source>
</evidence>
<keyword evidence="8" id="KW-0012">Acyltransferase</keyword>
<comment type="catalytic activity">
    <reaction evidence="5">
        <text>L-lysyl-[protein] + acetyl-CoA = N(6)-acetyl-L-lysyl-[protein] + CoA + H(+)</text>
        <dbReference type="Rhea" id="RHEA:45948"/>
        <dbReference type="Rhea" id="RHEA-COMP:9752"/>
        <dbReference type="Rhea" id="RHEA-COMP:10731"/>
        <dbReference type="ChEBI" id="CHEBI:15378"/>
        <dbReference type="ChEBI" id="CHEBI:29969"/>
        <dbReference type="ChEBI" id="CHEBI:57287"/>
        <dbReference type="ChEBI" id="CHEBI:57288"/>
        <dbReference type="ChEBI" id="CHEBI:61930"/>
        <dbReference type="EC" id="2.3.1.48"/>
    </reaction>
</comment>
<protein>
    <recommendedName>
        <fullName evidence="5">Histone acetyltransferase</fullName>
        <ecNumber evidence="5">2.3.1.48</ecNumber>
    </recommendedName>
</protein>
<dbReference type="Proteomes" id="UP000244722">
    <property type="component" value="Unassembled WGS sequence"/>
</dbReference>
<evidence type="ECO:0000256" key="5">
    <source>
        <dbReference type="RuleBase" id="RU361211"/>
    </source>
</evidence>
<evidence type="ECO:0000313" key="9">
    <source>
        <dbReference type="Proteomes" id="UP000244722"/>
    </source>
</evidence>
<comment type="subcellular location">
    <subcellularLocation>
        <location evidence="5">Nucleus</location>
    </subcellularLocation>
</comment>
<dbReference type="EC" id="2.3.1.48" evidence="5"/>
<keyword evidence="2" id="KW-0479">Metal-binding</keyword>
<dbReference type="Gene3D" id="3.30.60.60">
    <property type="entry name" value="N-acetyl transferase-like"/>
    <property type="match status" value="1"/>
</dbReference>
<evidence type="ECO:0000256" key="4">
    <source>
        <dbReference type="ARBA" id="ARBA00045805"/>
    </source>
</evidence>
<gene>
    <name evidence="8" type="ORF">B9Z19DRAFT_1171749</name>
</gene>
<comment type="similarity">
    <text evidence="5">Belongs to the MYST (SAS/MOZ) family.</text>
</comment>
<keyword evidence="1 8" id="KW-0808">Transferase</keyword>
<feature type="domain" description="MYST-type HAT" evidence="7">
    <location>
        <begin position="73"/>
        <end position="293"/>
    </location>
</feature>
<organism evidence="8 9">
    <name type="scientific">Tuber borchii</name>
    <name type="common">White truffle</name>
    <dbReference type="NCBI Taxonomy" id="42251"/>
    <lineage>
        <taxon>Eukaryota</taxon>
        <taxon>Fungi</taxon>
        <taxon>Dikarya</taxon>
        <taxon>Ascomycota</taxon>
        <taxon>Pezizomycotina</taxon>
        <taxon>Pezizomycetes</taxon>
        <taxon>Pezizales</taxon>
        <taxon>Tuberaceae</taxon>
        <taxon>Tuber</taxon>
    </lineage>
</organism>
<dbReference type="GO" id="GO:0004402">
    <property type="term" value="F:histone acetyltransferase activity"/>
    <property type="evidence" value="ECO:0007669"/>
    <property type="project" value="InterPro"/>
</dbReference>
<dbReference type="PANTHER" id="PTHR10615:SF161">
    <property type="entry name" value="HISTONE ACETYLTRANSFERASE KAT7"/>
    <property type="match status" value="1"/>
</dbReference>
<dbReference type="PROSITE" id="PS51726">
    <property type="entry name" value="MYST_HAT"/>
    <property type="match status" value="1"/>
</dbReference>
<evidence type="ECO:0000313" key="8">
    <source>
        <dbReference type="EMBL" id="PUU80486.1"/>
    </source>
</evidence>
<dbReference type="Gene3D" id="3.40.630.30">
    <property type="match status" value="1"/>
</dbReference>
<dbReference type="GO" id="GO:0003682">
    <property type="term" value="F:chromatin binding"/>
    <property type="evidence" value="ECO:0007669"/>
    <property type="project" value="TreeGrafter"/>
</dbReference>
<dbReference type="SUPFAM" id="SSF55729">
    <property type="entry name" value="Acyl-CoA N-acyltransferases (Nat)"/>
    <property type="match status" value="1"/>
</dbReference>
<dbReference type="EMBL" id="NESQ01000063">
    <property type="protein sequence ID" value="PUU80486.1"/>
    <property type="molecule type" value="Genomic_DNA"/>
</dbReference>
<dbReference type="Pfam" id="PF01853">
    <property type="entry name" value="MOZ_SAS"/>
    <property type="match status" value="1"/>
</dbReference>
<dbReference type="AlphaFoldDB" id="A0A2T6ZYD8"/>
<reference evidence="8 9" key="1">
    <citation type="submission" date="2017-04" db="EMBL/GenBank/DDBJ databases">
        <title>Draft genome sequence of Tuber borchii Vittad., a whitish edible truffle.</title>
        <authorList>
            <consortium name="DOE Joint Genome Institute"/>
            <person name="Murat C."/>
            <person name="Kuo A."/>
            <person name="Barry K.W."/>
            <person name="Clum A."/>
            <person name="Dockter R.B."/>
            <person name="Fauchery L."/>
            <person name="Iotti M."/>
            <person name="Kohler A."/>
            <person name="Labutti K."/>
            <person name="Lindquist E.A."/>
            <person name="Lipzen A."/>
            <person name="Ohm R.A."/>
            <person name="Wang M."/>
            <person name="Grigoriev I.V."/>
            <person name="Zambonelli A."/>
            <person name="Martin F.M."/>
        </authorList>
    </citation>
    <scope>NUCLEOTIDE SEQUENCE [LARGE SCALE GENOMIC DNA]</scope>
    <source>
        <strain evidence="8 9">Tbo3840</strain>
    </source>
</reference>
<dbReference type="GO" id="GO:1990467">
    <property type="term" value="C:NuA3a histone acetyltransferase complex"/>
    <property type="evidence" value="ECO:0007669"/>
    <property type="project" value="TreeGrafter"/>
</dbReference>
<name>A0A2T6ZYD8_TUBBO</name>
<proteinExistence type="inferred from homology"/>
<keyword evidence="9" id="KW-1185">Reference proteome</keyword>
<evidence type="ECO:0000259" key="7">
    <source>
        <dbReference type="PROSITE" id="PS51726"/>
    </source>
</evidence>
<dbReference type="InterPro" id="IPR050603">
    <property type="entry name" value="MYST_HAT"/>
</dbReference>
<dbReference type="GO" id="GO:0006357">
    <property type="term" value="P:regulation of transcription by RNA polymerase II"/>
    <property type="evidence" value="ECO:0007669"/>
    <property type="project" value="TreeGrafter"/>
</dbReference>
<comment type="function">
    <text evidence="4">Catalytic component of the NuA4 histone acetyltransferase (HAT) complex which is involved in epigenetic transcriptional activation of selected genes principally by acetylation of nucleosomal histones H4, H3, H2B, H2A and H2A variant H2A.Z. Acetylates histone H4 to form H4K5ac, H4K8ac, H4K12ac and H4K16ac, histone H3 to form H3K14ac, and histone H2A to form H2AK4ac and H2AK7ac. The NuA4 complex is involved in the DNA damage response and is required for chromosome segregation. The NuA4 complex plays a direct role in repair of DNA double-strand breaks (DSBs) through homologous recombination. Recruitment to promoters depends on H3K4me. Also acetylates non-histone proteins. In addition to protein acetyltransferase, can use different acyl-CoA substrates, such as 2-hydroxyisobutanoyl-CoA (2-hydroxyisobutyryl-CoA) or (2E)-butenoyl-CoA (crotonyl-CoA), and is able to mediate protein 2-hydroxyisobutyrylation and crotonylation, respectively.</text>
</comment>
<keyword evidence="3" id="KW-0862">Zinc</keyword>
<dbReference type="PANTHER" id="PTHR10615">
    <property type="entry name" value="HISTONE ACETYLTRANSFERASE"/>
    <property type="match status" value="1"/>
</dbReference>
<dbReference type="GO" id="GO:0003712">
    <property type="term" value="F:transcription coregulator activity"/>
    <property type="evidence" value="ECO:0007669"/>
    <property type="project" value="TreeGrafter"/>
</dbReference>
<keyword evidence="2" id="KW-0863">Zinc-finger</keyword>
<dbReference type="InterPro" id="IPR002717">
    <property type="entry name" value="HAT_MYST-type"/>
</dbReference>